<keyword evidence="3" id="KW-1185">Reference proteome</keyword>
<dbReference type="EMBL" id="CP038145">
    <property type="protein sequence ID" value="QBQ63400.1"/>
    <property type="molecule type" value="Genomic_DNA"/>
</dbReference>
<dbReference type="InterPro" id="IPR052022">
    <property type="entry name" value="26kDa_periplasmic_antigen"/>
</dbReference>
<dbReference type="GO" id="GO:0006974">
    <property type="term" value="P:DNA damage response"/>
    <property type="evidence" value="ECO:0007669"/>
    <property type="project" value="TreeGrafter"/>
</dbReference>
<dbReference type="InterPro" id="IPR007497">
    <property type="entry name" value="SIMPL/DUF541"/>
</dbReference>
<dbReference type="AlphaFoldDB" id="A0A4V1AXX6"/>
<dbReference type="KEGG" id="aio:EXH44_03705"/>
<dbReference type="Gene3D" id="3.30.70.2970">
    <property type="entry name" value="Protein of unknown function (DUF541), domain 2"/>
    <property type="match status" value="1"/>
</dbReference>
<dbReference type="Gene3D" id="3.30.110.170">
    <property type="entry name" value="Protein of unknown function (DUF541), domain 1"/>
    <property type="match status" value="1"/>
</dbReference>
<dbReference type="Pfam" id="PF04402">
    <property type="entry name" value="SIMPL"/>
    <property type="match status" value="1"/>
</dbReference>
<sequence>MKLKNYLAILPLALVTLGVSAETANTTEPKEESGSVFHFSTQVTRHVEKDLMHADVYSRKSGKNLAELKKTVSTDLNKVLELAKQDSSIEVSADGISNYAEYDNKGKVIGWVAEGHIQLKGKNFEAIAKVLENLGDNVAIGSVDFSVSPEKAKALEDEMTLEIIQQFQHKAEVIQKGLKANKYVLSDVRLDTPNGANNGYPAPRMYAMEAASMKMKSADELPLEAGKQIINATASGKVRFE</sequence>
<evidence type="ECO:0000313" key="2">
    <source>
        <dbReference type="EMBL" id="QBQ63400.1"/>
    </source>
</evidence>
<keyword evidence="1" id="KW-0732">Signal</keyword>
<reference evidence="2 3" key="1">
    <citation type="submission" date="2019-03" db="EMBL/GenBank/DDBJ databases">
        <authorList>
            <person name="Che Y."/>
            <person name="Zhou L."/>
        </authorList>
    </citation>
    <scope>NUCLEOTIDE SEQUENCE [LARGE SCALE GENOMIC DNA]</scope>
    <source>
        <strain evidence="2 3">AIFJ1607</strain>
    </source>
</reference>
<gene>
    <name evidence="2" type="ORF">EXH44_03705</name>
</gene>
<feature type="signal peptide" evidence="1">
    <location>
        <begin position="1"/>
        <end position="21"/>
    </location>
</feature>
<dbReference type="PANTHER" id="PTHR34387:SF1">
    <property type="entry name" value="PERIPLASMIC IMMUNOGENIC PROTEIN"/>
    <property type="match status" value="1"/>
</dbReference>
<feature type="chain" id="PRO_5020528803" evidence="1">
    <location>
        <begin position="22"/>
        <end position="241"/>
    </location>
</feature>
<evidence type="ECO:0000256" key="1">
    <source>
        <dbReference type="SAM" id="SignalP"/>
    </source>
</evidence>
<dbReference type="RefSeq" id="WP_162856322.1">
    <property type="nucleotide sequence ID" value="NZ_CP038145.1"/>
</dbReference>
<dbReference type="PANTHER" id="PTHR34387">
    <property type="entry name" value="SLR1258 PROTEIN"/>
    <property type="match status" value="1"/>
</dbReference>
<organism evidence="2 3">
    <name type="scientific">Actinobacillus indolicus</name>
    <dbReference type="NCBI Taxonomy" id="51049"/>
    <lineage>
        <taxon>Bacteria</taxon>
        <taxon>Pseudomonadati</taxon>
        <taxon>Pseudomonadota</taxon>
        <taxon>Gammaproteobacteria</taxon>
        <taxon>Pasteurellales</taxon>
        <taxon>Pasteurellaceae</taxon>
        <taxon>Actinobacillus</taxon>
    </lineage>
</organism>
<accession>A0A4V1AXX6</accession>
<dbReference type="Proteomes" id="UP000294444">
    <property type="component" value="Chromosome"/>
</dbReference>
<protein>
    <submittedName>
        <fullName evidence="2">DUF541 domain-containing protein</fullName>
    </submittedName>
</protein>
<name>A0A4V1AXX6_9PAST</name>
<evidence type="ECO:0000313" key="3">
    <source>
        <dbReference type="Proteomes" id="UP000294444"/>
    </source>
</evidence>
<proteinExistence type="predicted"/>